<keyword evidence="4" id="KW-0012">Acyltransferase</keyword>
<dbReference type="Pfam" id="PF13508">
    <property type="entry name" value="Acetyltransf_7"/>
    <property type="match status" value="1"/>
</dbReference>
<dbReference type="GO" id="GO:0016747">
    <property type="term" value="F:acyltransferase activity, transferring groups other than amino-acyl groups"/>
    <property type="evidence" value="ECO:0007669"/>
    <property type="project" value="InterPro"/>
</dbReference>
<dbReference type="PANTHER" id="PTHR36449:SF1">
    <property type="entry name" value="ACETYLTRANSFERASE"/>
    <property type="match status" value="1"/>
</dbReference>
<evidence type="ECO:0000313" key="7">
    <source>
        <dbReference type="EMBL" id="GAH45233.1"/>
    </source>
</evidence>
<name>X1HIT9_9ZZZZ</name>
<dbReference type="AlphaFoldDB" id="X1HIT9"/>
<keyword evidence="2" id="KW-1277">Toxin-antitoxin system</keyword>
<organism evidence="7">
    <name type="scientific">marine sediment metagenome</name>
    <dbReference type="NCBI Taxonomy" id="412755"/>
    <lineage>
        <taxon>unclassified sequences</taxon>
        <taxon>metagenomes</taxon>
        <taxon>ecological metagenomes</taxon>
    </lineage>
</organism>
<evidence type="ECO:0000256" key="2">
    <source>
        <dbReference type="ARBA" id="ARBA00022649"/>
    </source>
</evidence>
<keyword evidence="3" id="KW-0808">Transferase</keyword>
<dbReference type="InterPro" id="IPR016181">
    <property type="entry name" value="Acyl_CoA_acyltransferase"/>
</dbReference>
<comment type="caution">
    <text evidence="7">The sequence shown here is derived from an EMBL/GenBank/DDBJ whole genome shotgun (WGS) entry which is preliminary data.</text>
</comment>
<evidence type="ECO:0000256" key="5">
    <source>
        <dbReference type="ARBA" id="ARBA00049880"/>
    </source>
</evidence>
<proteinExistence type="predicted"/>
<evidence type="ECO:0000256" key="1">
    <source>
        <dbReference type="ARBA" id="ARBA00022491"/>
    </source>
</evidence>
<feature type="domain" description="N-acetyltransferase" evidence="6">
    <location>
        <begin position="1"/>
        <end position="160"/>
    </location>
</feature>
<keyword evidence="1" id="KW-0678">Repressor</keyword>
<comment type="catalytic activity">
    <reaction evidence="5">
        <text>glycyl-tRNA(Gly) + acetyl-CoA = N-acetylglycyl-tRNA(Gly) + CoA + H(+)</text>
        <dbReference type="Rhea" id="RHEA:81867"/>
        <dbReference type="Rhea" id="RHEA-COMP:9683"/>
        <dbReference type="Rhea" id="RHEA-COMP:19766"/>
        <dbReference type="ChEBI" id="CHEBI:15378"/>
        <dbReference type="ChEBI" id="CHEBI:57287"/>
        <dbReference type="ChEBI" id="CHEBI:57288"/>
        <dbReference type="ChEBI" id="CHEBI:78522"/>
        <dbReference type="ChEBI" id="CHEBI:232036"/>
    </reaction>
</comment>
<protein>
    <recommendedName>
        <fullName evidence="6">N-acetyltransferase domain-containing protein</fullName>
    </recommendedName>
</protein>
<dbReference type="Gene3D" id="3.40.630.30">
    <property type="match status" value="1"/>
</dbReference>
<dbReference type="CDD" id="cd04301">
    <property type="entry name" value="NAT_SF"/>
    <property type="match status" value="1"/>
</dbReference>
<reference evidence="7" key="1">
    <citation type="journal article" date="2014" name="Front. Microbiol.">
        <title>High frequency of phylogenetically diverse reductive dehalogenase-homologous genes in deep subseafloor sedimentary metagenomes.</title>
        <authorList>
            <person name="Kawai M."/>
            <person name="Futagami T."/>
            <person name="Toyoda A."/>
            <person name="Takaki Y."/>
            <person name="Nishi S."/>
            <person name="Hori S."/>
            <person name="Arai W."/>
            <person name="Tsubouchi T."/>
            <person name="Morono Y."/>
            <person name="Uchiyama I."/>
            <person name="Ito T."/>
            <person name="Fujiyama A."/>
            <person name="Inagaki F."/>
            <person name="Takami H."/>
        </authorList>
    </citation>
    <scope>NUCLEOTIDE SEQUENCE</scope>
    <source>
        <strain evidence="7">Expedition CK06-06</strain>
    </source>
</reference>
<dbReference type="PANTHER" id="PTHR36449">
    <property type="entry name" value="ACETYLTRANSFERASE-RELATED"/>
    <property type="match status" value="1"/>
</dbReference>
<dbReference type="InterPro" id="IPR000182">
    <property type="entry name" value="GNAT_dom"/>
</dbReference>
<feature type="non-terminal residue" evidence="7">
    <location>
        <position position="1"/>
    </location>
</feature>
<evidence type="ECO:0000256" key="3">
    <source>
        <dbReference type="ARBA" id="ARBA00022679"/>
    </source>
</evidence>
<evidence type="ECO:0000256" key="4">
    <source>
        <dbReference type="ARBA" id="ARBA00023315"/>
    </source>
</evidence>
<accession>X1HIT9</accession>
<sequence length="166" mass="19502">SLNSYEPELVDFLRDDAYNQQNKKISVTYLWFLRKTHELVAYITVSPDCVQLKKISPQLANKFRGKGIDYKSLPSLKIGRLCVDDKFLRRGIGTLLIQFTINLAINLSNKVGCRFIYLDAKRNQEKSKDVIHFYKKFGFEIYKERGRRETPLYLNILPFIEELTDK</sequence>
<dbReference type="SUPFAM" id="SSF55729">
    <property type="entry name" value="Acyl-CoA N-acyltransferases (Nat)"/>
    <property type="match status" value="1"/>
</dbReference>
<gene>
    <name evidence="7" type="ORF">S03H2_14662</name>
</gene>
<dbReference type="EMBL" id="BARU01007446">
    <property type="protein sequence ID" value="GAH45233.1"/>
    <property type="molecule type" value="Genomic_DNA"/>
</dbReference>
<dbReference type="PROSITE" id="PS51186">
    <property type="entry name" value="GNAT"/>
    <property type="match status" value="1"/>
</dbReference>
<evidence type="ECO:0000259" key="6">
    <source>
        <dbReference type="PROSITE" id="PS51186"/>
    </source>
</evidence>